<evidence type="ECO:0000256" key="4">
    <source>
        <dbReference type="ARBA" id="ARBA00022989"/>
    </source>
</evidence>
<feature type="transmembrane region" description="Helical" evidence="6">
    <location>
        <begin position="331"/>
        <end position="352"/>
    </location>
</feature>
<feature type="transmembrane region" description="Helical" evidence="6">
    <location>
        <begin position="537"/>
        <end position="557"/>
    </location>
</feature>
<feature type="transmembrane region" description="Helical" evidence="6">
    <location>
        <begin position="452"/>
        <end position="474"/>
    </location>
</feature>
<dbReference type="GO" id="GO:0005886">
    <property type="term" value="C:plasma membrane"/>
    <property type="evidence" value="ECO:0007669"/>
    <property type="project" value="UniProtKB-SubCell"/>
</dbReference>
<evidence type="ECO:0000256" key="2">
    <source>
        <dbReference type="ARBA" id="ARBA00022475"/>
    </source>
</evidence>
<dbReference type="EMBL" id="PDJC01000001">
    <property type="protein sequence ID" value="PFG15530.1"/>
    <property type="molecule type" value="Genomic_DNA"/>
</dbReference>
<sequence length="896" mass="90982">MSRPAPSQRSDKAGRLPLGNLWRQSRRDLGPLLVGLIVIAAASFLASAVPQVLSSVATAVVQDAVAHPSRPPEILVQIPFDSSDVPSSDGSDWFSTRIEAGMPTELRGVLAAPVLSMVGPELKAGSIAGRPGRARFIYVHSAGGPAVTWVEGRAPAATGDVSRWNYSDEALPIEVALSVDAAALIGVHPGQQLTVTSTQGAPLDVRLSGIYRPDDLNDDAWKVTPTLVKPQLVDGSAAVASVGLLVSPESLPFAMIGALPGSMDRTYTYPVIASRLDAGRAEALAVEARSLAAGRKSIDLNGSQPRIHTNLDAIIDDALARVAAASAQASVLLIGLLATALLVELLVAGLLVERRSAVLVQWRARGATLPVIAWANLLEAALLTILGGGIGVGAAMLLLGGTPPPAWLVPTLLAALLPQPLLAVRAAGGGVRAGAVAVGKHHRLATAHARRLAAEIMLGVVALAALATLVMRGVVASSASIWTDGVVLAAPVLVAVAVALLLIRLQPSGLALARRLATRRTAAVPLLAAARVRADGLATAALVVSCAMAAIATTVAVTVSSGQIDASWDAVGGEAAVTSTSPDGIPSAVLDLDGDAGLVVATAAVVPSAQLLGSGLDRSVSVVAIDADAFGRLLAATSGSSDALKQLTTANPSAVPVLSTGLPQWDSATLLWGDDRLSVQAVGIAPTLPSGLGLSDYPTVVADRRLLAAALGHEVAASQAWVVGPDAAARLRAAVAGTDAQLLTRQEWLAAQAHDPLRNALGWLFAGASAAAVALAALAVMLMAAAGAGQRTRAAAQLRVIGMPAAAARRVSWLEVAVPAVLTGLVGLAIGIGLSGLLVTALDLKSVTGGRVAPRLVIFWWALALPILLGVLARLAVLIAGLRGRRVPLGPLMRAS</sequence>
<proteinExistence type="predicted"/>
<keyword evidence="4 6" id="KW-1133">Transmembrane helix</keyword>
<evidence type="ECO:0000256" key="6">
    <source>
        <dbReference type="SAM" id="Phobius"/>
    </source>
</evidence>
<feature type="transmembrane region" description="Helical" evidence="6">
    <location>
        <begin position="373"/>
        <end position="399"/>
    </location>
</feature>
<feature type="transmembrane region" description="Helical" evidence="6">
    <location>
        <begin position="486"/>
        <end position="505"/>
    </location>
</feature>
<reference evidence="8 9" key="1">
    <citation type="submission" date="2017-10" db="EMBL/GenBank/DDBJ databases">
        <title>Sequencing the genomes of 1000 actinobacteria strains.</title>
        <authorList>
            <person name="Klenk H.-P."/>
        </authorList>
    </citation>
    <scope>NUCLEOTIDE SEQUENCE [LARGE SCALE GENOMIC DNA]</scope>
    <source>
        <strain evidence="8 9">DSM 15597</strain>
    </source>
</reference>
<keyword evidence="2" id="KW-1003">Cell membrane</keyword>
<feature type="transmembrane region" description="Helical" evidence="6">
    <location>
        <begin position="816"/>
        <end position="838"/>
    </location>
</feature>
<comment type="subcellular location">
    <subcellularLocation>
        <location evidence="1">Cell membrane</location>
        <topology evidence="1">Multi-pass membrane protein</topology>
    </subcellularLocation>
</comment>
<evidence type="ECO:0000313" key="9">
    <source>
        <dbReference type="Proteomes" id="UP000226079"/>
    </source>
</evidence>
<protein>
    <submittedName>
        <fullName evidence="8">Putative ABC transport system permease protein</fullName>
    </submittedName>
</protein>
<dbReference type="Proteomes" id="UP000226079">
    <property type="component" value="Unassembled WGS sequence"/>
</dbReference>
<dbReference type="Pfam" id="PF02687">
    <property type="entry name" value="FtsX"/>
    <property type="match status" value="1"/>
</dbReference>
<keyword evidence="5 6" id="KW-0472">Membrane</keyword>
<dbReference type="AlphaFoldDB" id="A0A2A9CPE4"/>
<evidence type="ECO:0000313" key="8">
    <source>
        <dbReference type="EMBL" id="PFG15530.1"/>
    </source>
</evidence>
<feature type="transmembrane region" description="Helical" evidence="6">
    <location>
        <begin position="405"/>
        <end position="424"/>
    </location>
</feature>
<dbReference type="OrthoDB" id="3782729at2"/>
<evidence type="ECO:0000256" key="5">
    <source>
        <dbReference type="ARBA" id="ARBA00023136"/>
    </source>
</evidence>
<organism evidence="8 9">
    <name type="scientific">Propionicimonas paludicola</name>
    <dbReference type="NCBI Taxonomy" id="185243"/>
    <lineage>
        <taxon>Bacteria</taxon>
        <taxon>Bacillati</taxon>
        <taxon>Actinomycetota</taxon>
        <taxon>Actinomycetes</taxon>
        <taxon>Propionibacteriales</taxon>
        <taxon>Nocardioidaceae</taxon>
        <taxon>Propionicimonas</taxon>
    </lineage>
</organism>
<keyword evidence="3 6" id="KW-0812">Transmembrane</keyword>
<dbReference type="RefSeq" id="WP_098459156.1">
    <property type="nucleotide sequence ID" value="NZ_PDJC01000001.1"/>
</dbReference>
<feature type="transmembrane region" description="Helical" evidence="6">
    <location>
        <begin position="858"/>
        <end position="882"/>
    </location>
</feature>
<evidence type="ECO:0000259" key="7">
    <source>
        <dbReference type="Pfam" id="PF02687"/>
    </source>
</evidence>
<feature type="domain" description="ABC3 transporter permease C-terminal" evidence="7">
    <location>
        <begin position="768"/>
        <end position="887"/>
    </location>
</feature>
<accession>A0A2A9CPE4</accession>
<gene>
    <name evidence="8" type="ORF">ATK74_0050</name>
</gene>
<evidence type="ECO:0000256" key="3">
    <source>
        <dbReference type="ARBA" id="ARBA00022692"/>
    </source>
</evidence>
<keyword evidence="9" id="KW-1185">Reference proteome</keyword>
<evidence type="ECO:0000256" key="1">
    <source>
        <dbReference type="ARBA" id="ARBA00004651"/>
    </source>
</evidence>
<feature type="transmembrane region" description="Helical" evidence="6">
    <location>
        <begin position="760"/>
        <end position="784"/>
    </location>
</feature>
<dbReference type="InterPro" id="IPR003838">
    <property type="entry name" value="ABC3_permease_C"/>
</dbReference>
<name>A0A2A9CPE4_9ACTN</name>
<comment type="caution">
    <text evidence="8">The sequence shown here is derived from an EMBL/GenBank/DDBJ whole genome shotgun (WGS) entry which is preliminary data.</text>
</comment>